<protein>
    <submittedName>
        <fullName evidence="2">Uncharacterized protein</fullName>
    </submittedName>
</protein>
<reference evidence="2 3" key="1">
    <citation type="submission" date="2016-10" db="EMBL/GenBank/DDBJ databases">
        <authorList>
            <person name="de Groot N.N."/>
        </authorList>
    </citation>
    <scope>NUCLEOTIDE SEQUENCE [LARGE SCALE GENOMIC DNA]</scope>
    <source>
        <strain evidence="2 3">DSM 9990</strain>
    </source>
</reference>
<evidence type="ECO:0000256" key="1">
    <source>
        <dbReference type="SAM" id="MobiDB-lite"/>
    </source>
</evidence>
<evidence type="ECO:0000313" key="2">
    <source>
        <dbReference type="EMBL" id="SFM62897.1"/>
    </source>
</evidence>
<feature type="compositionally biased region" description="Polar residues" evidence="1">
    <location>
        <begin position="71"/>
        <end position="90"/>
    </location>
</feature>
<feature type="region of interest" description="Disordered" evidence="1">
    <location>
        <begin position="70"/>
        <end position="90"/>
    </location>
</feature>
<evidence type="ECO:0000313" key="3">
    <source>
        <dbReference type="Proteomes" id="UP000199611"/>
    </source>
</evidence>
<organism evidence="2 3">
    <name type="scientific">Thermodesulforhabdus norvegica</name>
    <dbReference type="NCBI Taxonomy" id="39841"/>
    <lineage>
        <taxon>Bacteria</taxon>
        <taxon>Pseudomonadati</taxon>
        <taxon>Thermodesulfobacteriota</taxon>
        <taxon>Syntrophobacteria</taxon>
        <taxon>Syntrophobacterales</taxon>
        <taxon>Thermodesulforhabdaceae</taxon>
        <taxon>Thermodesulforhabdus</taxon>
    </lineage>
</organism>
<dbReference type="STRING" id="39841.SAMN05660836_00922"/>
<dbReference type="AlphaFoldDB" id="A0A1I4SEL1"/>
<gene>
    <name evidence="2" type="ORF">SAMN05660836_00922</name>
</gene>
<name>A0A1I4SEL1_9BACT</name>
<sequence length="90" mass="10336">MERIKGRLKRTALGFAVLSLLLGVWVSFSEAGRYGSMSRSRSYQDCPYYNGSTGRHMRFQYDGNYKRDVTGNRQNFQSESGKTSQDSDNY</sequence>
<keyword evidence="3" id="KW-1185">Reference proteome</keyword>
<dbReference type="RefSeq" id="WP_093393831.1">
    <property type="nucleotide sequence ID" value="NZ_FOUU01000002.1"/>
</dbReference>
<dbReference type="EMBL" id="FOUU01000002">
    <property type="protein sequence ID" value="SFM62897.1"/>
    <property type="molecule type" value="Genomic_DNA"/>
</dbReference>
<dbReference type="Proteomes" id="UP000199611">
    <property type="component" value="Unassembled WGS sequence"/>
</dbReference>
<accession>A0A1I4SEL1</accession>
<proteinExistence type="predicted"/>